<evidence type="ECO:0000256" key="5">
    <source>
        <dbReference type="ARBA" id="ARBA00022801"/>
    </source>
</evidence>
<dbReference type="PANTHER" id="PTHR33938">
    <property type="entry name" value="FERULOYL ESTERASE B-RELATED"/>
    <property type="match status" value="1"/>
</dbReference>
<name>A0A0F4Z7H2_9PEZI</name>
<dbReference type="AlphaFoldDB" id="A0A0F4Z7H2"/>
<dbReference type="Pfam" id="PF07519">
    <property type="entry name" value="Tannase"/>
    <property type="match status" value="2"/>
</dbReference>
<proteinExistence type="inferred from homology"/>
<dbReference type="GO" id="GO:0030600">
    <property type="term" value="F:feruloyl esterase activity"/>
    <property type="evidence" value="ECO:0007669"/>
    <property type="project" value="UniProtKB-ARBA"/>
</dbReference>
<dbReference type="InterPro" id="IPR029058">
    <property type="entry name" value="AB_hydrolase_fold"/>
</dbReference>
<gene>
    <name evidence="9" type="ORF">TD95_000164</name>
</gene>
<sequence>MKSCSVSTTALAAAAAAATASASTANINSRCTESVFAAAVPDAVIEKVAVVSAGSAYGEGAADLGFPTNPTDLPELCAVTLRINSSSISSYRFGVFLPTEWNSRMLTVGNSAFAGGINWLDMGAGVKYGFAVTSTDTGHNSTVLDGSWAFNNPETQKDFGYRAIHGTVDYTKALVKKYYEDDIAYSYYSGCSTGGRQGMVEVQDHPDSFDGALVGAPAWWTTRLHPYTLKMGLANGETAGDARISYPQFLAIGQSVIEQCDALDGVVDGIVSDPMNCKLNYDLFKCGVSSSPNCLTDAQMVTIKAFYETWVIDGKWTFPGMIPSSEDQWFMLYLGDLPSGLGLDYLRDFYLNNQTWDPSLWEDSMLAGIEAADPGSLVSDNFTGIANFRDKGGKVLMYHGLADGLISPVLSDYLYNTTADSLGEEISSMRDWFRSFHVPGMSHCSGTFANAPNYFAGANQAGSLNTSVHSVPGFEDKSHDALLALMDWVENGNAVDTIIATAWNNVTDPSSGVLRQRPLCPYPETAKLTEGADEKLVSSWTCS</sequence>
<evidence type="ECO:0000256" key="8">
    <source>
        <dbReference type="RuleBase" id="RU361238"/>
    </source>
</evidence>
<dbReference type="EC" id="3.1.1.-" evidence="8"/>
<keyword evidence="2" id="KW-0719">Serine esterase</keyword>
<evidence type="ECO:0000313" key="10">
    <source>
        <dbReference type="Proteomes" id="UP000033483"/>
    </source>
</evidence>
<accession>A0A0F4Z7H2</accession>
<evidence type="ECO:0000256" key="1">
    <source>
        <dbReference type="ARBA" id="ARBA00006249"/>
    </source>
</evidence>
<keyword evidence="6" id="KW-0106">Calcium</keyword>
<reference evidence="9 10" key="1">
    <citation type="submission" date="2015-03" db="EMBL/GenBank/DDBJ databases">
        <authorList>
            <person name="Radwan O."/>
            <person name="Al-Naeli F.A."/>
            <person name="Rendon G.A."/>
            <person name="Fields C."/>
        </authorList>
    </citation>
    <scope>NUCLEOTIDE SEQUENCE [LARGE SCALE GENOMIC DNA]</scope>
    <source>
        <strain evidence="9">CR-DP1</strain>
    </source>
</reference>
<keyword evidence="7" id="KW-1015">Disulfide bond</keyword>
<evidence type="ECO:0000256" key="2">
    <source>
        <dbReference type="ARBA" id="ARBA00022487"/>
    </source>
</evidence>
<keyword evidence="10" id="KW-1185">Reference proteome</keyword>
<dbReference type="SUPFAM" id="SSF53474">
    <property type="entry name" value="alpha/beta-Hydrolases"/>
    <property type="match status" value="1"/>
</dbReference>
<evidence type="ECO:0000256" key="6">
    <source>
        <dbReference type="ARBA" id="ARBA00022837"/>
    </source>
</evidence>
<dbReference type="GO" id="GO:0046872">
    <property type="term" value="F:metal ion binding"/>
    <property type="evidence" value="ECO:0007669"/>
    <property type="project" value="UniProtKB-KW"/>
</dbReference>
<feature type="chain" id="PRO_5005117177" description="Carboxylic ester hydrolase" evidence="8">
    <location>
        <begin position="23"/>
        <end position="543"/>
    </location>
</feature>
<dbReference type="OrthoDB" id="3039123at2759"/>
<evidence type="ECO:0000313" key="9">
    <source>
        <dbReference type="EMBL" id="KKA26452.1"/>
    </source>
</evidence>
<protein>
    <recommendedName>
        <fullName evidence="8">Carboxylic ester hydrolase</fullName>
        <ecNumber evidence="8">3.1.1.-</ecNumber>
    </recommendedName>
</protein>
<comment type="similarity">
    <text evidence="1 8">Belongs to the tannase family.</text>
</comment>
<dbReference type="EMBL" id="LAEV01002192">
    <property type="protein sequence ID" value="KKA26452.1"/>
    <property type="molecule type" value="Genomic_DNA"/>
</dbReference>
<dbReference type="PANTHER" id="PTHR33938:SF2">
    <property type="entry name" value="CARBOXYLIC ESTER HYDROLASE"/>
    <property type="match status" value="1"/>
</dbReference>
<evidence type="ECO:0000256" key="7">
    <source>
        <dbReference type="ARBA" id="ARBA00023157"/>
    </source>
</evidence>
<organism evidence="9 10">
    <name type="scientific">Thielaviopsis punctulata</name>
    <dbReference type="NCBI Taxonomy" id="72032"/>
    <lineage>
        <taxon>Eukaryota</taxon>
        <taxon>Fungi</taxon>
        <taxon>Dikarya</taxon>
        <taxon>Ascomycota</taxon>
        <taxon>Pezizomycotina</taxon>
        <taxon>Sordariomycetes</taxon>
        <taxon>Hypocreomycetidae</taxon>
        <taxon>Microascales</taxon>
        <taxon>Ceratocystidaceae</taxon>
        <taxon>Thielaviopsis</taxon>
    </lineage>
</organism>
<dbReference type="InterPro" id="IPR011118">
    <property type="entry name" value="Tannase/feruloyl_esterase"/>
</dbReference>
<comment type="caution">
    <text evidence="9">The sequence shown here is derived from an EMBL/GenBank/DDBJ whole genome shotgun (WGS) entry which is preliminary data.</text>
</comment>
<keyword evidence="5 8" id="KW-0378">Hydrolase</keyword>
<evidence type="ECO:0000256" key="4">
    <source>
        <dbReference type="ARBA" id="ARBA00022729"/>
    </source>
</evidence>
<feature type="signal peptide" evidence="8">
    <location>
        <begin position="1"/>
        <end position="22"/>
    </location>
</feature>
<keyword evidence="3" id="KW-0479">Metal-binding</keyword>
<dbReference type="Proteomes" id="UP000033483">
    <property type="component" value="Unassembled WGS sequence"/>
</dbReference>
<keyword evidence="4 8" id="KW-0732">Signal</keyword>
<evidence type="ECO:0000256" key="3">
    <source>
        <dbReference type="ARBA" id="ARBA00022723"/>
    </source>
</evidence>